<keyword evidence="2" id="KW-1185">Reference proteome</keyword>
<reference evidence="1 2" key="2">
    <citation type="submission" date="2018-11" db="EMBL/GenBank/DDBJ databases">
        <authorList>
            <consortium name="Pathogen Informatics"/>
        </authorList>
    </citation>
    <scope>NUCLEOTIDE SEQUENCE [LARGE SCALE GENOMIC DNA]</scope>
</reference>
<gene>
    <name evidence="1" type="ORF">BTMF_LOCUS7994</name>
</gene>
<dbReference type="EMBL" id="UZAG01016190">
    <property type="protein sequence ID" value="VDO26569.1"/>
    <property type="molecule type" value="Genomic_DNA"/>
</dbReference>
<reference evidence="3" key="1">
    <citation type="submission" date="2017-02" db="UniProtKB">
        <authorList>
            <consortium name="WormBaseParasite"/>
        </authorList>
    </citation>
    <scope>IDENTIFICATION</scope>
</reference>
<dbReference type="Proteomes" id="UP000280834">
    <property type="component" value="Unassembled WGS sequence"/>
</dbReference>
<name>A0A0R3QQF8_9BILA</name>
<evidence type="ECO:0000313" key="2">
    <source>
        <dbReference type="Proteomes" id="UP000280834"/>
    </source>
</evidence>
<accession>A0A0R3QQF8</accession>
<dbReference type="AlphaFoldDB" id="A0A0R3QQF8"/>
<organism evidence="3">
    <name type="scientific">Brugia timori</name>
    <dbReference type="NCBI Taxonomy" id="42155"/>
    <lineage>
        <taxon>Eukaryota</taxon>
        <taxon>Metazoa</taxon>
        <taxon>Ecdysozoa</taxon>
        <taxon>Nematoda</taxon>
        <taxon>Chromadorea</taxon>
        <taxon>Rhabditida</taxon>
        <taxon>Spirurina</taxon>
        <taxon>Spiruromorpha</taxon>
        <taxon>Filarioidea</taxon>
        <taxon>Onchocercidae</taxon>
        <taxon>Brugia</taxon>
    </lineage>
</organism>
<dbReference type="WBParaSite" id="BTMF_0000994301-mRNA-1">
    <property type="protein sequence ID" value="BTMF_0000994301-mRNA-1"/>
    <property type="gene ID" value="BTMF_0000994301"/>
</dbReference>
<evidence type="ECO:0000313" key="1">
    <source>
        <dbReference type="EMBL" id="VDO26569.1"/>
    </source>
</evidence>
<sequence length="31" mass="3581">MHQACRSRHRHSATANRFLNSLSNRCSINIV</sequence>
<proteinExistence type="predicted"/>
<evidence type="ECO:0000313" key="3">
    <source>
        <dbReference type="WBParaSite" id="BTMF_0000994301-mRNA-1"/>
    </source>
</evidence>
<protein>
    <submittedName>
        <fullName evidence="1 3">Uncharacterized protein</fullName>
    </submittedName>
</protein>